<dbReference type="GO" id="GO:0005886">
    <property type="term" value="C:plasma membrane"/>
    <property type="evidence" value="ECO:0007669"/>
    <property type="project" value="UniProtKB-SubCell"/>
</dbReference>
<evidence type="ECO:0000313" key="11">
    <source>
        <dbReference type="EMBL" id="EFI35881.1"/>
    </source>
</evidence>
<comment type="function">
    <text evidence="9">Acts as a magnesium transporter.</text>
</comment>
<evidence type="ECO:0000256" key="6">
    <source>
        <dbReference type="ARBA" id="ARBA00022989"/>
    </source>
</evidence>
<keyword evidence="9" id="KW-1003">Cell membrane</keyword>
<sequence length="477" mass="51932">MDNKILIEAKDFLDAALDSDDQGRQELISRLESLLEAGDHDSIRDFFYSLHPADGAQALELFSPEKACAFITLLNNETQAQIFNYLPPHFETRMASCLGRAQLARIIGAMSHDERADLYNRLTSEQQEEVLPALAHAEREDIRRLASYSEGTAGAVMTSDYAALSPDITAREALEKLRREAPDKETIYQCYVIDENRRLVGVISLRELLVASPRSLVSEVMNQQPIFAHARDNAEEVASTIAKYDLMAMPIINGDDKLVGIVTFDDVHDILEEEATEDFHRMGSISGHGESLVGVNFREASPWLIIQKRLPWLLALVFVNLLSGAGIAFFESTIEAVVALVFFLPLLIASAGNAGSQSSTLMVRALATGDVKASDWLYLLGKEVGIALTLGLGMALAVSMVGIFRGGPEVAIVVGLTMTVVVLFGSLVGCLLPFLLARMKVDPATASVPLITSIADIGGILIYFSIATWLLEVPAAH</sequence>
<accession>D6SMH0</accession>
<reference evidence="11" key="1">
    <citation type="submission" date="2010-05" db="EMBL/GenBank/DDBJ databases">
        <title>The draft genome of Desulfonatronospira thiodismutans ASO3-1.</title>
        <authorList>
            <consortium name="US DOE Joint Genome Institute (JGI-PGF)"/>
            <person name="Lucas S."/>
            <person name="Copeland A."/>
            <person name="Lapidus A."/>
            <person name="Cheng J.-F."/>
            <person name="Bruce D."/>
            <person name="Goodwin L."/>
            <person name="Pitluck S."/>
            <person name="Chertkov O."/>
            <person name="Brettin T."/>
            <person name="Detter J.C."/>
            <person name="Han C."/>
            <person name="Land M.L."/>
            <person name="Hauser L."/>
            <person name="Kyrpides N."/>
            <person name="Mikhailova N."/>
            <person name="Muyzer G."/>
            <person name="Woyke T."/>
        </authorList>
    </citation>
    <scope>NUCLEOTIDE SEQUENCE [LARGE SCALE GENOMIC DNA]</scope>
    <source>
        <strain evidence="11">ASO3-1</strain>
    </source>
</reference>
<dbReference type="Gene3D" id="3.10.580.10">
    <property type="entry name" value="CBS-domain"/>
    <property type="match status" value="1"/>
</dbReference>
<dbReference type="PANTHER" id="PTHR43773">
    <property type="entry name" value="MAGNESIUM TRANSPORTER MGTE"/>
    <property type="match status" value="1"/>
</dbReference>
<evidence type="ECO:0000256" key="4">
    <source>
        <dbReference type="ARBA" id="ARBA00022692"/>
    </source>
</evidence>
<dbReference type="PROSITE" id="PS51371">
    <property type="entry name" value="CBS"/>
    <property type="match status" value="2"/>
</dbReference>
<dbReference type="Pfam" id="PF01769">
    <property type="entry name" value="MgtE"/>
    <property type="match status" value="1"/>
</dbReference>
<evidence type="ECO:0000256" key="9">
    <source>
        <dbReference type="RuleBase" id="RU362011"/>
    </source>
</evidence>
<gene>
    <name evidence="11" type="ORF">Dthio_PD3320</name>
</gene>
<keyword evidence="12" id="KW-1185">Reference proteome</keyword>
<comment type="similarity">
    <text evidence="2 9">Belongs to the SLC41A transporter family.</text>
</comment>
<dbReference type="SUPFAM" id="SSF54631">
    <property type="entry name" value="CBS-domain pair"/>
    <property type="match status" value="1"/>
</dbReference>
<comment type="caution">
    <text evidence="11">The sequence shown here is derived from an EMBL/GenBank/DDBJ whole genome shotgun (WGS) entry which is preliminary data.</text>
</comment>
<evidence type="ECO:0000256" key="2">
    <source>
        <dbReference type="ARBA" id="ARBA00009749"/>
    </source>
</evidence>
<keyword evidence="3 9" id="KW-0813">Transport</keyword>
<dbReference type="PANTHER" id="PTHR43773:SF1">
    <property type="entry name" value="MAGNESIUM TRANSPORTER MGTE"/>
    <property type="match status" value="1"/>
</dbReference>
<dbReference type="Gene3D" id="1.25.60.10">
    <property type="entry name" value="MgtE N-terminal domain-like"/>
    <property type="match status" value="1"/>
</dbReference>
<dbReference type="RefSeq" id="WP_008869010.1">
    <property type="nucleotide sequence ID" value="NZ_ACJN02000001.1"/>
</dbReference>
<dbReference type="InterPro" id="IPR006668">
    <property type="entry name" value="Mg_transptr_MgtE_intracell_dom"/>
</dbReference>
<dbReference type="CDD" id="cd04606">
    <property type="entry name" value="CBS_pair_Mg_transporter"/>
    <property type="match status" value="1"/>
</dbReference>
<keyword evidence="7" id="KW-0472">Membrane</keyword>
<dbReference type="NCBIfam" id="TIGR00400">
    <property type="entry name" value="mgtE"/>
    <property type="match status" value="1"/>
</dbReference>
<protein>
    <recommendedName>
        <fullName evidence="9">Magnesium transporter MgtE</fullName>
    </recommendedName>
</protein>
<dbReference type="Gene3D" id="1.10.357.20">
    <property type="entry name" value="SLC41 divalent cation transporters, integral membrane domain"/>
    <property type="match status" value="1"/>
</dbReference>
<organism evidence="11 12">
    <name type="scientific">Desulfonatronospira thiodismutans ASO3-1</name>
    <dbReference type="NCBI Taxonomy" id="555779"/>
    <lineage>
        <taxon>Bacteria</taxon>
        <taxon>Pseudomonadati</taxon>
        <taxon>Thermodesulfobacteriota</taxon>
        <taxon>Desulfovibrionia</taxon>
        <taxon>Desulfovibrionales</taxon>
        <taxon>Desulfonatronovibrionaceae</taxon>
        <taxon>Desulfonatronospira</taxon>
    </lineage>
</organism>
<proteinExistence type="inferred from homology"/>
<evidence type="ECO:0000256" key="7">
    <source>
        <dbReference type="ARBA" id="ARBA00023136"/>
    </source>
</evidence>
<feature type="domain" description="CBS" evidence="10">
    <location>
        <begin position="157"/>
        <end position="219"/>
    </location>
</feature>
<dbReference type="SMART" id="SM00116">
    <property type="entry name" value="CBS"/>
    <property type="match status" value="2"/>
</dbReference>
<evidence type="ECO:0000259" key="10">
    <source>
        <dbReference type="PROSITE" id="PS51371"/>
    </source>
</evidence>
<dbReference type="InterPro" id="IPR038076">
    <property type="entry name" value="MgtE_N_sf"/>
</dbReference>
<dbReference type="OrthoDB" id="9790355at2"/>
<keyword evidence="4" id="KW-0812">Transmembrane</keyword>
<comment type="subunit">
    <text evidence="9">Homodimer.</text>
</comment>
<dbReference type="GO" id="GO:0015095">
    <property type="term" value="F:magnesium ion transmembrane transporter activity"/>
    <property type="evidence" value="ECO:0007669"/>
    <property type="project" value="UniProtKB-UniRule"/>
</dbReference>
<dbReference type="InterPro" id="IPR036739">
    <property type="entry name" value="SLC41_membr_dom_sf"/>
</dbReference>
<dbReference type="InterPro" id="IPR000644">
    <property type="entry name" value="CBS_dom"/>
</dbReference>
<dbReference type="InterPro" id="IPR046342">
    <property type="entry name" value="CBS_dom_sf"/>
</dbReference>
<evidence type="ECO:0000256" key="8">
    <source>
        <dbReference type="PROSITE-ProRule" id="PRU00703"/>
    </source>
</evidence>
<name>D6SMH0_9BACT</name>
<keyword evidence="5 9" id="KW-0460">Magnesium</keyword>
<dbReference type="Proteomes" id="UP000005496">
    <property type="component" value="Unassembled WGS sequence"/>
</dbReference>
<dbReference type="AlphaFoldDB" id="D6SMH0"/>
<keyword evidence="8" id="KW-0129">CBS domain</keyword>
<dbReference type="Pfam" id="PF03448">
    <property type="entry name" value="MgtE_N"/>
    <property type="match status" value="1"/>
</dbReference>
<dbReference type="GO" id="GO:0046872">
    <property type="term" value="F:metal ion binding"/>
    <property type="evidence" value="ECO:0007669"/>
    <property type="project" value="UniProtKB-KW"/>
</dbReference>
<dbReference type="eggNOG" id="COG2239">
    <property type="taxonomic scope" value="Bacteria"/>
</dbReference>
<dbReference type="EMBL" id="ACJN02000001">
    <property type="protein sequence ID" value="EFI35881.1"/>
    <property type="molecule type" value="Genomic_DNA"/>
</dbReference>
<dbReference type="SUPFAM" id="SSF158791">
    <property type="entry name" value="MgtE N-terminal domain-like"/>
    <property type="match status" value="1"/>
</dbReference>
<dbReference type="Pfam" id="PF00571">
    <property type="entry name" value="CBS"/>
    <property type="match status" value="2"/>
</dbReference>
<keyword evidence="9" id="KW-0479">Metal-binding</keyword>
<dbReference type="InterPro" id="IPR006667">
    <property type="entry name" value="SLC41_membr_dom"/>
</dbReference>
<keyword evidence="6" id="KW-1133">Transmembrane helix</keyword>
<evidence type="ECO:0000256" key="1">
    <source>
        <dbReference type="ARBA" id="ARBA00004141"/>
    </source>
</evidence>
<dbReference type="InterPro" id="IPR006669">
    <property type="entry name" value="MgtE_transporter"/>
</dbReference>
<evidence type="ECO:0000256" key="5">
    <source>
        <dbReference type="ARBA" id="ARBA00022842"/>
    </source>
</evidence>
<comment type="subcellular location">
    <subcellularLocation>
        <location evidence="9">Cell membrane</location>
        <topology evidence="9">Multi-pass membrane protein</topology>
    </subcellularLocation>
    <subcellularLocation>
        <location evidence="1">Membrane</location>
        <topology evidence="1">Multi-pass membrane protein</topology>
    </subcellularLocation>
</comment>
<feature type="domain" description="CBS" evidence="10">
    <location>
        <begin position="221"/>
        <end position="277"/>
    </location>
</feature>
<evidence type="ECO:0000256" key="3">
    <source>
        <dbReference type="ARBA" id="ARBA00022448"/>
    </source>
</evidence>
<evidence type="ECO:0000313" key="12">
    <source>
        <dbReference type="Proteomes" id="UP000005496"/>
    </source>
</evidence>
<dbReference type="SMART" id="SM00924">
    <property type="entry name" value="MgtE_N"/>
    <property type="match status" value="1"/>
</dbReference>
<dbReference type="SUPFAM" id="SSF161093">
    <property type="entry name" value="MgtE membrane domain-like"/>
    <property type="match status" value="1"/>
</dbReference>